<dbReference type="EMBL" id="FNCN01000010">
    <property type="protein sequence ID" value="SDH02412.1"/>
    <property type="molecule type" value="Genomic_DNA"/>
</dbReference>
<feature type="region of interest" description="Disordered" evidence="1">
    <location>
        <begin position="229"/>
        <end position="266"/>
    </location>
</feature>
<keyword evidence="3" id="KW-1185">Reference proteome</keyword>
<dbReference type="AlphaFoldDB" id="A0A1G7Z0W1"/>
<evidence type="ECO:0000313" key="2">
    <source>
        <dbReference type="EMBL" id="SDH02412.1"/>
    </source>
</evidence>
<reference evidence="2 3" key="1">
    <citation type="submission" date="2016-10" db="EMBL/GenBank/DDBJ databases">
        <authorList>
            <person name="de Groot N.N."/>
        </authorList>
    </citation>
    <scope>NUCLEOTIDE SEQUENCE [LARGE SCALE GENOMIC DNA]</scope>
    <source>
        <strain evidence="2 3">CPCC 201354</strain>
    </source>
</reference>
<feature type="compositionally biased region" description="Low complexity" evidence="1">
    <location>
        <begin position="91"/>
        <end position="105"/>
    </location>
</feature>
<evidence type="ECO:0000313" key="3">
    <source>
        <dbReference type="Proteomes" id="UP000198923"/>
    </source>
</evidence>
<evidence type="ECO:0000256" key="1">
    <source>
        <dbReference type="SAM" id="MobiDB-lite"/>
    </source>
</evidence>
<gene>
    <name evidence="2" type="ORF">SAMN05421505_110146</name>
</gene>
<feature type="compositionally biased region" description="Low complexity" evidence="1">
    <location>
        <begin position="244"/>
        <end position="253"/>
    </location>
</feature>
<dbReference type="Proteomes" id="UP000198923">
    <property type="component" value="Unassembled WGS sequence"/>
</dbReference>
<feature type="region of interest" description="Disordered" evidence="1">
    <location>
        <begin position="28"/>
        <end position="127"/>
    </location>
</feature>
<accession>A0A1G7Z0W1</accession>
<name>A0A1G7Z0W1_9ACTN</name>
<organism evidence="2 3">
    <name type="scientific">Sinosporangium album</name>
    <dbReference type="NCBI Taxonomy" id="504805"/>
    <lineage>
        <taxon>Bacteria</taxon>
        <taxon>Bacillati</taxon>
        <taxon>Actinomycetota</taxon>
        <taxon>Actinomycetes</taxon>
        <taxon>Streptosporangiales</taxon>
        <taxon>Streptosporangiaceae</taxon>
        <taxon>Sinosporangium</taxon>
    </lineage>
</organism>
<proteinExistence type="predicted"/>
<sequence>MRPYRPASDRPAVAVRLRGAAAATLRSVTVSGHRLGRPTRGWPPAGPLSKHRNSGTPAIRVTGGRRRRDTRPDDRLRLRRDTPRPDRADVTPRAAASRSPSRRTANPGVRRPGRWRARGQDRPRCTAHRPAGLWRAGVGLVNRTGPGAPAVRAGRGRRWRSGPLPVCTTGVGGHCSWTSTRSARWEQPSRARVSGTTTPHVPLVTKRRNSSVSCEAPPVIRCRALSYDRSTPWRSSGRPGSTVAARCRAPGPAGRRGDHRRARTGR</sequence>
<feature type="compositionally biased region" description="Basic and acidic residues" evidence="1">
    <location>
        <begin position="70"/>
        <end position="90"/>
    </location>
</feature>
<feature type="compositionally biased region" description="Basic residues" evidence="1">
    <location>
        <begin position="257"/>
        <end position="266"/>
    </location>
</feature>
<protein>
    <submittedName>
        <fullName evidence="2">Uncharacterized protein</fullName>
    </submittedName>
</protein>